<sequence length="585" mass="65720">MLTSSAYLYGNSSLDEKIKHSLSRTNHVFNSVYSRSMPDLTKVSSKDAVPDSKSEIRRNSITGKFEIFEQTADSTLGNNSFLPPIHLSKSDVSLTKADITKNLPTETNSESQNIKTMEASAVNLSGDGANKMFDSYTLTNGRVTNSAPNGTNLDINNRLSELKKKMDDVASQLKPSPSGKFSALEEYQRQMQLNYNQLNNEQNYNRIRNLTTNRFASAIPFKSYEKSINRQDTFNFKPLPKSVQDAYNSEQFEKKNIDEYQAPSNFQKHEAEIKTPSSIPNPPYQMKYGASLEEIRTNASRDSQSQKSSSQPSESENSGSYTEDSEEVNKNIYPSHKAQEYLYNNKNNINKRKIKKLQPNGVSQPKSPIQLSNGSYADLAMKQLDYKKQQTNRKVRPIRPSTNGIYLNDGQDDKNHYLDVNNYLDSIQSSKDTNSYNTSPSLLYPGTSKPASLYGKSKTPKAADGSLYKDSPNAKKYFENLHSVSNPSVALLNNYPSASVYLNTSLYQSPPEKSLHDKSVLQNGKVYSPSSQVVSNSSGYNSDDTQINQVGMYEANTNENLVYEKQKALEKMRADFEKKLANIRI</sequence>
<gene>
    <name evidence="3 4" type="primary">LOC100204788</name>
</gene>
<evidence type="ECO:0000313" key="2">
    <source>
        <dbReference type="Proteomes" id="UP001652625"/>
    </source>
</evidence>
<feature type="compositionally biased region" description="Low complexity" evidence="1">
    <location>
        <begin position="300"/>
        <end position="320"/>
    </location>
</feature>
<protein>
    <submittedName>
        <fullName evidence="3 4">Uncharacterized protein</fullName>
    </submittedName>
</protein>
<reference evidence="2 3" key="1">
    <citation type="submission" date="2025-05" db="UniProtKB">
        <authorList>
            <consortium name="RefSeq"/>
        </authorList>
    </citation>
    <scope>NUCLEOTIDE SEQUENCE [LARGE SCALE GENOMIC DNA]</scope>
</reference>
<feature type="region of interest" description="Disordered" evidence="1">
    <location>
        <begin position="297"/>
        <end position="327"/>
    </location>
</feature>
<dbReference type="RefSeq" id="XP_065645041.1">
    <property type="nucleotide sequence ID" value="XM_065788969.1"/>
</dbReference>
<dbReference type="RefSeq" id="XP_065645040.1">
    <property type="nucleotide sequence ID" value="XM_065788968.1"/>
</dbReference>
<organism evidence="2 4">
    <name type="scientific">Hydra vulgaris</name>
    <name type="common">Hydra</name>
    <name type="synonym">Hydra attenuata</name>
    <dbReference type="NCBI Taxonomy" id="6087"/>
    <lineage>
        <taxon>Eukaryota</taxon>
        <taxon>Metazoa</taxon>
        <taxon>Cnidaria</taxon>
        <taxon>Hydrozoa</taxon>
        <taxon>Hydroidolina</taxon>
        <taxon>Anthoathecata</taxon>
        <taxon>Aplanulata</taxon>
        <taxon>Hydridae</taxon>
        <taxon>Hydra</taxon>
    </lineage>
</organism>
<feature type="compositionally biased region" description="Polar residues" evidence="1">
    <location>
        <begin position="428"/>
        <end position="441"/>
    </location>
</feature>
<evidence type="ECO:0000256" key="1">
    <source>
        <dbReference type="SAM" id="MobiDB-lite"/>
    </source>
</evidence>
<feature type="region of interest" description="Disordered" evidence="1">
    <location>
        <begin position="388"/>
        <end position="412"/>
    </location>
</feature>
<proteinExistence type="predicted"/>
<evidence type="ECO:0000313" key="4">
    <source>
        <dbReference type="RefSeq" id="XP_065645041.1"/>
    </source>
</evidence>
<dbReference type="Proteomes" id="UP001652625">
    <property type="component" value="Chromosome 01"/>
</dbReference>
<keyword evidence="2" id="KW-1185">Reference proteome</keyword>
<name>A0ABM4B849_HYDVU</name>
<evidence type="ECO:0000313" key="3">
    <source>
        <dbReference type="RefSeq" id="XP_065645040.1"/>
    </source>
</evidence>
<dbReference type="GeneID" id="100204788"/>
<accession>A0ABM4B849</accession>
<feature type="region of interest" description="Disordered" evidence="1">
    <location>
        <begin position="428"/>
        <end position="467"/>
    </location>
</feature>